<feature type="domain" description="N-(5'phosphoribosyl) anthranilate isomerase (PRAI)" evidence="10">
    <location>
        <begin position="25"/>
        <end position="241"/>
    </location>
</feature>
<dbReference type="InterPro" id="IPR011060">
    <property type="entry name" value="RibuloseP-bd_barrel"/>
</dbReference>
<comment type="catalytic activity">
    <reaction evidence="1 9">
        <text>N-(5-phospho-beta-D-ribosyl)anthranilate = 1-(2-carboxyphenylamino)-1-deoxy-D-ribulose 5-phosphate</text>
        <dbReference type="Rhea" id="RHEA:21540"/>
        <dbReference type="ChEBI" id="CHEBI:18277"/>
        <dbReference type="ChEBI" id="CHEBI:58613"/>
        <dbReference type="EC" id="5.3.1.24"/>
    </reaction>
</comment>
<proteinExistence type="inferred from homology"/>
<dbReference type="InterPro" id="IPR001240">
    <property type="entry name" value="PRAI_dom"/>
</dbReference>
<evidence type="ECO:0000313" key="11">
    <source>
        <dbReference type="EMBL" id="GAS82678.1"/>
    </source>
</evidence>
<dbReference type="InterPro" id="IPR013785">
    <property type="entry name" value="Aldolase_TIM"/>
</dbReference>
<keyword evidence="8 9" id="KW-0413">Isomerase</keyword>
<evidence type="ECO:0000256" key="1">
    <source>
        <dbReference type="ARBA" id="ARBA00001164"/>
    </source>
</evidence>
<dbReference type="HAMAP" id="MF_00135">
    <property type="entry name" value="PRAI"/>
    <property type="match status" value="1"/>
</dbReference>
<gene>
    <name evidence="9" type="primary">trpF</name>
    <name evidence="11" type="ORF">PAHA3_2752</name>
</gene>
<dbReference type="EMBL" id="BCNV01000001">
    <property type="protein sequence ID" value="GAS82678.1"/>
    <property type="molecule type" value="Genomic_DNA"/>
</dbReference>
<name>A0A100VMW3_PAEAM</name>
<evidence type="ECO:0000256" key="9">
    <source>
        <dbReference type="HAMAP-Rule" id="MF_00135"/>
    </source>
</evidence>
<evidence type="ECO:0000256" key="8">
    <source>
        <dbReference type="ARBA" id="ARBA00023235"/>
    </source>
</evidence>
<evidence type="ECO:0000256" key="7">
    <source>
        <dbReference type="ARBA" id="ARBA00023141"/>
    </source>
</evidence>
<dbReference type="EC" id="5.3.1.24" evidence="3 9"/>
<reference evidence="12" key="2">
    <citation type="submission" date="2016-01" db="EMBL/GenBank/DDBJ databases">
        <title>Draft Genome Sequence of Paenibacillus amylolyticus Heshi-A3 that Was Isolated from Fermented Rice Bran with Aging Salted Mackerel, Which Was Named Heshiko as Traditional Fermented Seafood in Japan.</title>
        <authorList>
            <person name="Akuzawa S."/>
            <person name="Nakagawa J."/>
            <person name="Kanekatsu T."/>
            <person name="Kubota E."/>
            <person name="Ohtake R."/>
            <person name="Suzuki T."/>
            <person name="Kanesaki Y."/>
        </authorList>
    </citation>
    <scope>NUCLEOTIDE SEQUENCE [LARGE SCALE GENOMIC DNA]</scope>
    <source>
        <strain evidence="12">Heshi-A3</strain>
    </source>
</reference>
<reference evidence="11 12" key="1">
    <citation type="journal article" date="2016" name="Genome Announc.">
        <title>Draft Genome Sequence of Paenibacillus amylolyticus Heshi-A3, Isolated from Fermented Rice Bran in a Japanese Fermented Seafood Dish.</title>
        <authorList>
            <person name="Akuzawa S."/>
            <person name="Nagaoka J."/>
            <person name="Kanekatsu M."/>
            <person name="Kubota E."/>
            <person name="Ohtake R."/>
            <person name="Suzuki T."/>
            <person name="Kanesaki Y."/>
        </authorList>
    </citation>
    <scope>NUCLEOTIDE SEQUENCE [LARGE SCALE GENOMIC DNA]</scope>
    <source>
        <strain evidence="11 12">Heshi-A3</strain>
    </source>
</reference>
<evidence type="ECO:0000259" key="10">
    <source>
        <dbReference type="Pfam" id="PF00697"/>
    </source>
</evidence>
<dbReference type="GO" id="GO:0000162">
    <property type="term" value="P:L-tryptophan biosynthetic process"/>
    <property type="evidence" value="ECO:0007669"/>
    <property type="project" value="UniProtKB-UniRule"/>
</dbReference>
<evidence type="ECO:0000256" key="5">
    <source>
        <dbReference type="ARBA" id="ARBA00022605"/>
    </source>
</evidence>
<organism evidence="11 12">
    <name type="scientific">Paenibacillus amylolyticus</name>
    <dbReference type="NCBI Taxonomy" id="1451"/>
    <lineage>
        <taxon>Bacteria</taxon>
        <taxon>Bacillati</taxon>
        <taxon>Bacillota</taxon>
        <taxon>Bacilli</taxon>
        <taxon>Bacillales</taxon>
        <taxon>Paenibacillaceae</taxon>
        <taxon>Paenibacillus</taxon>
    </lineage>
</organism>
<keyword evidence="6 9" id="KW-0822">Tryptophan biosynthesis</keyword>
<evidence type="ECO:0000256" key="4">
    <source>
        <dbReference type="ARBA" id="ARBA00022272"/>
    </source>
</evidence>
<dbReference type="AlphaFoldDB" id="A0A100VMW3"/>
<dbReference type="CDD" id="cd00405">
    <property type="entry name" value="PRAI"/>
    <property type="match status" value="1"/>
</dbReference>
<dbReference type="Pfam" id="PF00697">
    <property type="entry name" value="PRAI"/>
    <property type="match status" value="1"/>
</dbReference>
<dbReference type="SUPFAM" id="SSF51366">
    <property type="entry name" value="Ribulose-phoshate binding barrel"/>
    <property type="match status" value="1"/>
</dbReference>
<comment type="similarity">
    <text evidence="9">Belongs to the TrpF family.</text>
</comment>
<dbReference type="PANTHER" id="PTHR42894">
    <property type="entry name" value="N-(5'-PHOSPHORIBOSYL)ANTHRANILATE ISOMERASE"/>
    <property type="match status" value="1"/>
</dbReference>
<dbReference type="Gene3D" id="3.20.20.70">
    <property type="entry name" value="Aldolase class I"/>
    <property type="match status" value="1"/>
</dbReference>
<evidence type="ECO:0000313" key="12">
    <source>
        <dbReference type="Proteomes" id="UP000069697"/>
    </source>
</evidence>
<keyword evidence="5 9" id="KW-0028">Amino-acid biosynthesis</keyword>
<evidence type="ECO:0000256" key="2">
    <source>
        <dbReference type="ARBA" id="ARBA00004664"/>
    </source>
</evidence>
<comment type="caution">
    <text evidence="11">The sequence shown here is derived from an EMBL/GenBank/DDBJ whole genome shotgun (WGS) entry which is preliminary data.</text>
</comment>
<dbReference type="PANTHER" id="PTHR42894:SF1">
    <property type="entry name" value="N-(5'-PHOSPHORIBOSYL)ANTHRANILATE ISOMERASE"/>
    <property type="match status" value="1"/>
</dbReference>
<dbReference type="UniPathway" id="UPA00035">
    <property type="reaction ID" value="UER00042"/>
</dbReference>
<evidence type="ECO:0000256" key="6">
    <source>
        <dbReference type="ARBA" id="ARBA00022822"/>
    </source>
</evidence>
<sequence length="246" mass="27170">MMNTSIHDGTGDSMSGHRNPLPAAVKICGLQDVEVLKSMINLPVDYIGVVFAKSRRRIKPEQAAALRTVLFEWSAYERPKLAGVFVNPTLEELEHIMEVAHLDVIQLHGQETAEFCQQVKQRWNAKVFKAFSFPKDETGPEADDAAIRALDAYDKFVDAILLDTYDPLYGGGSGKTFAWERIPAYADWVNSHGISLFVAGGLQPDNVQQLIQTYAPFGVDVSSGVETEGVKDIAKITAFVERVKQA</sequence>
<evidence type="ECO:0000256" key="3">
    <source>
        <dbReference type="ARBA" id="ARBA00012572"/>
    </source>
</evidence>
<keyword evidence="7 9" id="KW-0057">Aromatic amino acid biosynthesis</keyword>
<comment type="pathway">
    <text evidence="2 9">Amino-acid biosynthesis; L-tryptophan biosynthesis; L-tryptophan from chorismate: step 3/5.</text>
</comment>
<accession>A0A100VMW3</accession>
<protein>
    <recommendedName>
        <fullName evidence="4 9">N-(5'-phosphoribosyl)anthranilate isomerase</fullName>
        <shortName evidence="9">PRAI</shortName>
        <ecNumber evidence="3 9">5.3.1.24</ecNumber>
    </recommendedName>
</protein>
<dbReference type="Proteomes" id="UP000069697">
    <property type="component" value="Unassembled WGS sequence"/>
</dbReference>
<dbReference type="GO" id="GO:0004640">
    <property type="term" value="F:phosphoribosylanthranilate isomerase activity"/>
    <property type="evidence" value="ECO:0007669"/>
    <property type="project" value="UniProtKB-UniRule"/>
</dbReference>
<dbReference type="InterPro" id="IPR044643">
    <property type="entry name" value="TrpF_fam"/>
</dbReference>